<dbReference type="OrthoDB" id="6129494at2759"/>
<feature type="domain" description="Helitron helicase-like" evidence="2">
    <location>
        <begin position="45"/>
        <end position="140"/>
    </location>
</feature>
<proteinExistence type="predicted"/>
<evidence type="ECO:0000259" key="2">
    <source>
        <dbReference type="Pfam" id="PF14214"/>
    </source>
</evidence>
<accession>A0A812B462</accession>
<name>A0A812B462_ACAPH</name>
<keyword evidence="4" id="KW-1185">Reference proteome</keyword>
<reference evidence="3" key="1">
    <citation type="submission" date="2021-01" db="EMBL/GenBank/DDBJ databases">
        <authorList>
            <person name="Li R."/>
            <person name="Bekaert M."/>
        </authorList>
    </citation>
    <scope>NUCLEOTIDE SEQUENCE</scope>
    <source>
        <strain evidence="3">Farmed</strain>
    </source>
</reference>
<dbReference type="EMBL" id="CAHIKZ030000347">
    <property type="protein sequence ID" value="CAE1169622.1"/>
    <property type="molecule type" value="Genomic_DNA"/>
</dbReference>
<dbReference type="PANTHER" id="PTHR45786">
    <property type="entry name" value="DNA BINDING PROTEIN-LIKE"/>
    <property type="match status" value="1"/>
</dbReference>
<sequence>MLPSLSAVISTTDVTLLSHRAAVGSEESVKRTGPTMHCNTHISSLTEKMVDMDAKMECERLCYIRLNQTKLRCDSYIHLRDALRNDADPRNIGKMCMLPATFTGCPRYMHARTQDAMRYVRKNGRPVIFITFTWNPQWQEGSVDNIQDFLSGRVISRTEGPWHIFSFPIHERFPAIAQLVVHLENTVRYFSADTVMDVAARIKDTTLTVFFIFADRASLLGLYCTQTCLHTTCGQKRTPALGGSAAPTSRANQASKTTPHSEEYSRFPHQECFYLRLLLQDISDPTSYNNLRTINGVLCDTFREACLRVCLLEDDSQWDVTMAEGALLKMPSALRHLLTTILQMCEPSDPKSLWDKFQDCPKT</sequence>
<dbReference type="AlphaFoldDB" id="A0A812B462"/>
<dbReference type="Proteomes" id="UP000597762">
    <property type="component" value="Unassembled WGS sequence"/>
</dbReference>
<feature type="compositionally biased region" description="Polar residues" evidence="1">
    <location>
        <begin position="246"/>
        <end position="258"/>
    </location>
</feature>
<evidence type="ECO:0000313" key="3">
    <source>
        <dbReference type="EMBL" id="CAE1169622.1"/>
    </source>
</evidence>
<protein>
    <recommendedName>
        <fullName evidence="2">Helitron helicase-like domain-containing protein</fullName>
    </recommendedName>
</protein>
<dbReference type="Pfam" id="PF14214">
    <property type="entry name" value="Helitron_like_N"/>
    <property type="match status" value="1"/>
</dbReference>
<organism evidence="3 4">
    <name type="scientific">Acanthosepion pharaonis</name>
    <name type="common">Pharaoh cuttlefish</name>
    <name type="synonym">Sepia pharaonis</name>
    <dbReference type="NCBI Taxonomy" id="158019"/>
    <lineage>
        <taxon>Eukaryota</taxon>
        <taxon>Metazoa</taxon>
        <taxon>Spiralia</taxon>
        <taxon>Lophotrochozoa</taxon>
        <taxon>Mollusca</taxon>
        <taxon>Cephalopoda</taxon>
        <taxon>Coleoidea</taxon>
        <taxon>Decapodiformes</taxon>
        <taxon>Sepiida</taxon>
        <taxon>Sepiina</taxon>
        <taxon>Sepiidae</taxon>
        <taxon>Acanthosepion</taxon>
    </lineage>
</organism>
<evidence type="ECO:0000313" key="4">
    <source>
        <dbReference type="Proteomes" id="UP000597762"/>
    </source>
</evidence>
<dbReference type="PANTHER" id="PTHR45786:SF74">
    <property type="entry name" value="ATP-DEPENDENT DNA HELICASE"/>
    <property type="match status" value="1"/>
</dbReference>
<gene>
    <name evidence="3" type="ORF">SPHA_10691</name>
</gene>
<feature type="region of interest" description="Disordered" evidence="1">
    <location>
        <begin position="238"/>
        <end position="264"/>
    </location>
</feature>
<dbReference type="InterPro" id="IPR025476">
    <property type="entry name" value="Helitron_helicase-like"/>
</dbReference>
<evidence type="ECO:0000256" key="1">
    <source>
        <dbReference type="SAM" id="MobiDB-lite"/>
    </source>
</evidence>
<comment type="caution">
    <text evidence="3">The sequence shown here is derived from an EMBL/GenBank/DDBJ whole genome shotgun (WGS) entry which is preliminary data.</text>
</comment>